<gene>
    <name evidence="2" type="ORF">ACFY1D_22935</name>
</gene>
<protein>
    <submittedName>
        <fullName evidence="2">Uma2 family endonuclease</fullName>
    </submittedName>
</protein>
<reference evidence="2 3" key="1">
    <citation type="submission" date="2024-10" db="EMBL/GenBank/DDBJ databases">
        <title>The Natural Products Discovery Center: Release of the First 8490 Sequenced Strains for Exploring Actinobacteria Biosynthetic Diversity.</title>
        <authorList>
            <person name="Kalkreuter E."/>
            <person name="Kautsar S.A."/>
            <person name="Yang D."/>
            <person name="Bader C.D."/>
            <person name="Teijaro C.N."/>
            <person name="Fluegel L."/>
            <person name="Davis C.M."/>
            <person name="Simpson J.R."/>
            <person name="Lauterbach L."/>
            <person name="Steele A.D."/>
            <person name="Gui C."/>
            <person name="Meng S."/>
            <person name="Li G."/>
            <person name="Viehrig K."/>
            <person name="Ye F."/>
            <person name="Su P."/>
            <person name="Kiefer A.F."/>
            <person name="Nichols A."/>
            <person name="Cepeda A.J."/>
            <person name="Yan W."/>
            <person name="Fan B."/>
            <person name="Jiang Y."/>
            <person name="Adhikari A."/>
            <person name="Zheng C.-J."/>
            <person name="Schuster L."/>
            <person name="Cowan T.M."/>
            <person name="Smanski M.J."/>
            <person name="Chevrette M.G."/>
            <person name="De Carvalho L.P.S."/>
            <person name="Shen B."/>
        </authorList>
    </citation>
    <scope>NUCLEOTIDE SEQUENCE [LARGE SCALE GENOMIC DNA]</scope>
    <source>
        <strain evidence="2 3">NPDC001390</strain>
    </source>
</reference>
<keyword evidence="2" id="KW-0378">Hydrolase</keyword>
<name>A0ABW6UNB5_9ACTN</name>
<keyword evidence="2" id="KW-0255">Endonuclease</keyword>
<dbReference type="GO" id="GO:0004519">
    <property type="term" value="F:endonuclease activity"/>
    <property type="evidence" value="ECO:0007669"/>
    <property type="project" value="UniProtKB-KW"/>
</dbReference>
<evidence type="ECO:0000313" key="2">
    <source>
        <dbReference type="EMBL" id="MFF4524248.1"/>
    </source>
</evidence>
<comment type="caution">
    <text evidence="2">The sequence shown here is derived from an EMBL/GenBank/DDBJ whole genome shotgun (WGS) entry which is preliminary data.</text>
</comment>
<dbReference type="EMBL" id="JBIAWJ010000012">
    <property type="protein sequence ID" value="MFF4524248.1"/>
    <property type="molecule type" value="Genomic_DNA"/>
</dbReference>
<accession>A0ABW6UNB5</accession>
<evidence type="ECO:0000313" key="3">
    <source>
        <dbReference type="Proteomes" id="UP001602058"/>
    </source>
</evidence>
<dbReference type="InterPro" id="IPR008538">
    <property type="entry name" value="Uma2"/>
</dbReference>
<dbReference type="SUPFAM" id="SSF52980">
    <property type="entry name" value="Restriction endonuclease-like"/>
    <property type="match status" value="1"/>
</dbReference>
<sequence length="196" mass="21989">MTVLEDRIAMAESDNTYQLDQMFERLEKMPVPEGFKVEIVEGAVYMSPQRDVHWNTIRRIVRALEDTFGMDVNVLSDVRIDFPDRMNGLAPDVAKLRDGAEKDSGGRWRPEDVEFIGEVISKDTAKNDYGPKKTAYALAEVPVYLIADPYAGKCHLFTQPKDGDYVSELSVAYGADVDMTTTLLGLTLTTDKFPRG</sequence>
<dbReference type="CDD" id="cd06260">
    <property type="entry name" value="DUF820-like"/>
    <property type="match status" value="1"/>
</dbReference>
<dbReference type="PANTHER" id="PTHR35400">
    <property type="entry name" value="SLR1083 PROTEIN"/>
    <property type="match status" value="1"/>
</dbReference>
<dbReference type="RefSeq" id="WP_350951233.1">
    <property type="nucleotide sequence ID" value="NZ_JBEOYX010000002.1"/>
</dbReference>
<organism evidence="2 3">
    <name type="scientific">Streptomyces bluensis</name>
    <dbReference type="NCBI Taxonomy" id="33897"/>
    <lineage>
        <taxon>Bacteria</taxon>
        <taxon>Bacillati</taxon>
        <taxon>Actinomycetota</taxon>
        <taxon>Actinomycetes</taxon>
        <taxon>Kitasatosporales</taxon>
        <taxon>Streptomycetaceae</taxon>
        <taxon>Streptomyces</taxon>
    </lineage>
</organism>
<feature type="domain" description="Putative restriction endonuclease" evidence="1">
    <location>
        <begin position="24"/>
        <end position="189"/>
    </location>
</feature>
<keyword evidence="2" id="KW-0540">Nuclease</keyword>
<keyword evidence="3" id="KW-1185">Reference proteome</keyword>
<evidence type="ECO:0000259" key="1">
    <source>
        <dbReference type="Pfam" id="PF05685"/>
    </source>
</evidence>
<dbReference type="Pfam" id="PF05685">
    <property type="entry name" value="Uma2"/>
    <property type="match status" value="1"/>
</dbReference>
<proteinExistence type="predicted"/>
<dbReference type="PANTHER" id="PTHR35400:SF3">
    <property type="entry name" value="SLL1072 PROTEIN"/>
    <property type="match status" value="1"/>
</dbReference>
<dbReference type="Gene3D" id="3.90.1570.10">
    <property type="entry name" value="tt1808, chain A"/>
    <property type="match status" value="1"/>
</dbReference>
<dbReference type="Proteomes" id="UP001602058">
    <property type="component" value="Unassembled WGS sequence"/>
</dbReference>
<dbReference type="InterPro" id="IPR011335">
    <property type="entry name" value="Restrct_endonuc-II-like"/>
</dbReference>
<dbReference type="InterPro" id="IPR012296">
    <property type="entry name" value="Nuclease_put_TT1808"/>
</dbReference>